<feature type="transmembrane region" description="Helical" evidence="1">
    <location>
        <begin position="422"/>
        <end position="446"/>
    </location>
</feature>
<feature type="transmembrane region" description="Helical" evidence="1">
    <location>
        <begin position="342"/>
        <end position="359"/>
    </location>
</feature>
<feature type="transmembrane region" description="Helical" evidence="1">
    <location>
        <begin position="469"/>
        <end position="487"/>
    </location>
</feature>
<feature type="transmembrane region" description="Helical" evidence="1">
    <location>
        <begin position="366"/>
        <end position="384"/>
    </location>
</feature>
<dbReference type="OrthoDB" id="996104at2"/>
<dbReference type="STRING" id="1121898.GCA_000422725_00034"/>
<dbReference type="Proteomes" id="UP000030111">
    <property type="component" value="Unassembled WGS sequence"/>
</dbReference>
<feature type="transmembrane region" description="Helical" evidence="1">
    <location>
        <begin position="61"/>
        <end position="82"/>
    </location>
</feature>
<proteinExistence type="predicted"/>
<accession>A0A0A2MUH9</accession>
<keyword evidence="3" id="KW-1185">Reference proteome</keyword>
<evidence type="ECO:0000313" key="2">
    <source>
        <dbReference type="EMBL" id="KGO91880.1"/>
    </source>
</evidence>
<organism evidence="2 3">
    <name type="scientific">Flavobacterium subsaxonicum WB 4.1-42 = DSM 21790</name>
    <dbReference type="NCBI Taxonomy" id="1121898"/>
    <lineage>
        <taxon>Bacteria</taxon>
        <taxon>Pseudomonadati</taxon>
        <taxon>Bacteroidota</taxon>
        <taxon>Flavobacteriia</taxon>
        <taxon>Flavobacteriales</taxon>
        <taxon>Flavobacteriaceae</taxon>
        <taxon>Flavobacterium</taxon>
    </lineage>
</organism>
<dbReference type="RefSeq" id="WP_026991541.1">
    <property type="nucleotide sequence ID" value="NZ_JRLY01000014.1"/>
</dbReference>
<keyword evidence="1" id="KW-1133">Transmembrane helix</keyword>
<evidence type="ECO:0000313" key="3">
    <source>
        <dbReference type="Proteomes" id="UP000030111"/>
    </source>
</evidence>
<feature type="transmembrane region" description="Helical" evidence="1">
    <location>
        <begin position="102"/>
        <end position="122"/>
    </location>
</feature>
<gene>
    <name evidence="2" type="ORF">Q766_15675</name>
</gene>
<sequence>MFKNIQNYLLLRHPLLWNIKLVPMLAVTILFNIIFLIIGYLNGAINFTDPRESYYDDTPLVVIFFSVFIALLVFTVWLVFYFRNNAYKSFYPQSANVLYKEWCLITLICLLNCSYSASFLFAKDFRIRSYFTEAEFSRRVDILSMASIFIEAEYRDDGYDEAPNHLQRRNDAVIFDGKAYVLTSLLNKTIESYSYQGFVKDTVLEHRVKSWLTENRKDSVLWVMKEFDKIAKSHNLKSNISPEKWLSLVYDYPAFNSPIVIAGVEKVVYGNYNGQYTTTEVVADSNVNAKESDTLSYQLKIENDTKTLYSKYYVPFKALNRSYSTISQAWANPDFDKQVGIIYLYFGIMTSLAVFSYRVTSGRNWLIALVASGIIGIISTIAGIAASSYNFSLCLWLTIFIIVLVYYIYICNSKENKGYSDVILNNLLWMMPWFLPLLYAILLTMIDTRYTANNSDYDNSLEKLLRDNYGHLIYVNLLFIFIYMYFLTRSIKKWKGIAEG</sequence>
<name>A0A0A2MUH9_9FLAO</name>
<evidence type="ECO:0000256" key="1">
    <source>
        <dbReference type="SAM" id="Phobius"/>
    </source>
</evidence>
<keyword evidence="1" id="KW-0812">Transmembrane</keyword>
<reference evidence="2 3" key="1">
    <citation type="submission" date="2013-09" db="EMBL/GenBank/DDBJ databases">
        <authorList>
            <person name="Zeng Z."/>
            <person name="Chen C."/>
        </authorList>
    </citation>
    <scope>NUCLEOTIDE SEQUENCE [LARGE SCALE GENOMIC DNA]</scope>
    <source>
        <strain evidence="2 3">WB 4.1-42</strain>
    </source>
</reference>
<dbReference type="EMBL" id="JRLY01000014">
    <property type="protein sequence ID" value="KGO91880.1"/>
    <property type="molecule type" value="Genomic_DNA"/>
</dbReference>
<keyword evidence="1" id="KW-0472">Membrane</keyword>
<comment type="caution">
    <text evidence="2">The sequence shown here is derived from an EMBL/GenBank/DDBJ whole genome shotgun (WGS) entry which is preliminary data.</text>
</comment>
<protein>
    <submittedName>
        <fullName evidence="2">Uncharacterized protein</fullName>
    </submittedName>
</protein>
<feature type="transmembrane region" description="Helical" evidence="1">
    <location>
        <begin position="390"/>
        <end position="410"/>
    </location>
</feature>
<feature type="transmembrane region" description="Helical" evidence="1">
    <location>
        <begin position="21"/>
        <end position="41"/>
    </location>
</feature>
<dbReference type="AlphaFoldDB" id="A0A0A2MUH9"/>
<dbReference type="eggNOG" id="ENOG5032Z9N">
    <property type="taxonomic scope" value="Bacteria"/>
</dbReference>